<evidence type="ECO:0000256" key="1">
    <source>
        <dbReference type="SAM" id="Coils"/>
    </source>
</evidence>
<feature type="region of interest" description="Disordered" evidence="2">
    <location>
        <begin position="637"/>
        <end position="689"/>
    </location>
</feature>
<evidence type="ECO:0000313" key="4">
    <source>
        <dbReference type="Proteomes" id="UP000794436"/>
    </source>
</evidence>
<feature type="coiled-coil region" evidence="1">
    <location>
        <begin position="203"/>
        <end position="382"/>
    </location>
</feature>
<proteinExistence type="predicted"/>
<dbReference type="EMBL" id="SPLM01000036">
    <property type="protein sequence ID" value="TMW66170.1"/>
    <property type="molecule type" value="Genomic_DNA"/>
</dbReference>
<reference evidence="3" key="1">
    <citation type="submission" date="2019-03" db="EMBL/GenBank/DDBJ databases">
        <title>Long read genome sequence of the mycoparasitic Pythium oligandrum ATCC 38472 isolated from sugarbeet rhizosphere.</title>
        <authorList>
            <person name="Gaulin E."/>
        </authorList>
    </citation>
    <scope>NUCLEOTIDE SEQUENCE</scope>
    <source>
        <strain evidence="3">ATCC 38472_TT</strain>
    </source>
</reference>
<feature type="region of interest" description="Disordered" evidence="2">
    <location>
        <begin position="529"/>
        <end position="578"/>
    </location>
</feature>
<feature type="region of interest" description="Disordered" evidence="2">
    <location>
        <begin position="1"/>
        <end position="22"/>
    </location>
</feature>
<protein>
    <submittedName>
        <fullName evidence="3">Uncharacterized protein</fullName>
    </submittedName>
</protein>
<dbReference type="OrthoDB" id="10256467at2759"/>
<dbReference type="AlphaFoldDB" id="A0A8K1CP44"/>
<comment type="caution">
    <text evidence="3">The sequence shown here is derived from an EMBL/GenBank/DDBJ whole genome shotgun (WGS) entry which is preliminary data.</text>
</comment>
<feature type="compositionally biased region" description="Polar residues" evidence="2">
    <location>
        <begin position="564"/>
        <end position="576"/>
    </location>
</feature>
<organism evidence="3 4">
    <name type="scientific">Pythium oligandrum</name>
    <name type="common">Mycoparasitic fungus</name>
    <dbReference type="NCBI Taxonomy" id="41045"/>
    <lineage>
        <taxon>Eukaryota</taxon>
        <taxon>Sar</taxon>
        <taxon>Stramenopiles</taxon>
        <taxon>Oomycota</taxon>
        <taxon>Peronosporomycetes</taxon>
        <taxon>Pythiales</taxon>
        <taxon>Pythiaceae</taxon>
        <taxon>Pythium</taxon>
    </lineage>
</organism>
<keyword evidence="1" id="KW-0175">Coiled coil</keyword>
<feature type="coiled-coil region" evidence="1">
    <location>
        <begin position="128"/>
        <end position="155"/>
    </location>
</feature>
<feature type="compositionally biased region" description="Basic residues" evidence="2">
    <location>
        <begin position="678"/>
        <end position="689"/>
    </location>
</feature>
<gene>
    <name evidence="3" type="ORF">Poli38472_003935</name>
</gene>
<name>A0A8K1CP44_PYTOL</name>
<evidence type="ECO:0000256" key="2">
    <source>
        <dbReference type="SAM" id="MobiDB-lite"/>
    </source>
</evidence>
<accession>A0A8K1CP44</accession>
<feature type="compositionally biased region" description="Low complexity" evidence="2">
    <location>
        <begin position="548"/>
        <end position="563"/>
    </location>
</feature>
<sequence length="689" mass="80004">MSSHFHDMELRDPTREELYNGPKREKLPVEIQQLSNEDTACTFCGVSYFVFSEVQELQATVKKYKKTFHEFIRFMERERKISQELKTEVATLMKHFNQSATTFSSHAIQLANETTRLRQRDGEMTKQLQVSRDELSRSQNEYSQLQTQFRRAEDDWKLASTLTEQKLRNETLHLSSQIEKCKLQSSTQEAELTAELECERAKIHEMEVVLANARASMSSMERQIITERDQLKQQLLSATERVELERETAKQLEVQLRAVQQELMRIVTASESDRQTTMQLQTEIASLKQQLQSCEKQNAALRTERDEAHAESGLSNDLIRSLRAQIATLEKKIQENLAAMEKLKQEYAKDLEKMRLEHGATVNRLQRDHQKALDDLQTQQKTYLEYLQKQTSDMQQGTDATQHALLEMERKWTEAERQLIHWKSEAERHKGELQDLRSMQVQHKTSIATLERKMVVLEEEKRDLEEEAALLQRQLDQSEAKTKVKLEQMRTELKARCQQLEDHNQQLQRRVDTTQRKYDQLERSYEQLKQAKTAEGGEPQVAWVDGRNSPSSSTKVSNSSNPNRSCHSLPPSNNNQENHELEKAVESLRQTLAQKDKEIALLQQTVHRECLERTSLLERMRSGKILPDLGPAAVLPSSSEAFADRRSTSGKESVAHSDENDEDRGDQPKASFYERLRRTGQRKSKPRKT</sequence>
<dbReference type="Proteomes" id="UP000794436">
    <property type="component" value="Unassembled WGS sequence"/>
</dbReference>
<keyword evidence="4" id="KW-1185">Reference proteome</keyword>
<evidence type="ECO:0000313" key="3">
    <source>
        <dbReference type="EMBL" id="TMW66170.1"/>
    </source>
</evidence>
<feature type="compositionally biased region" description="Basic and acidic residues" evidence="2">
    <location>
        <begin position="642"/>
        <end position="658"/>
    </location>
</feature>